<accession>A0A4T0G1A7</accession>
<dbReference type="InterPro" id="IPR023394">
    <property type="entry name" value="Sec7_C_sf"/>
</dbReference>
<dbReference type="SUPFAM" id="SSF48371">
    <property type="entry name" value="ARM repeat"/>
    <property type="match status" value="1"/>
</dbReference>
<dbReference type="PANTHER" id="PTHR10663">
    <property type="entry name" value="GUANYL-NUCLEOTIDE EXCHANGE FACTOR"/>
    <property type="match status" value="1"/>
</dbReference>
<dbReference type="GO" id="GO:0032012">
    <property type="term" value="P:regulation of ARF protein signal transduction"/>
    <property type="evidence" value="ECO:0007669"/>
    <property type="project" value="InterPro"/>
</dbReference>
<dbReference type="InterPro" id="IPR016024">
    <property type="entry name" value="ARM-type_fold"/>
</dbReference>
<feature type="region of interest" description="Disordered" evidence="1">
    <location>
        <begin position="376"/>
        <end position="403"/>
    </location>
</feature>
<organism evidence="3 4">
    <name type="scientific">Wallemia ichthyophaga</name>
    <dbReference type="NCBI Taxonomy" id="245174"/>
    <lineage>
        <taxon>Eukaryota</taxon>
        <taxon>Fungi</taxon>
        <taxon>Dikarya</taxon>
        <taxon>Basidiomycota</taxon>
        <taxon>Wallemiomycotina</taxon>
        <taxon>Wallemiomycetes</taxon>
        <taxon>Wallemiales</taxon>
        <taxon>Wallemiaceae</taxon>
        <taxon>Wallemia</taxon>
    </lineage>
</organism>
<gene>
    <name evidence="3" type="ORF">E3P90_03809</name>
</gene>
<dbReference type="Gene3D" id="1.10.220.20">
    <property type="match status" value="1"/>
</dbReference>
<dbReference type="Gene3D" id="1.10.1000.11">
    <property type="entry name" value="Arf Nucleotide-binding Site Opener,domain 2"/>
    <property type="match status" value="1"/>
</dbReference>
<feature type="compositionally biased region" description="Basic and acidic residues" evidence="1">
    <location>
        <begin position="1416"/>
        <end position="1426"/>
    </location>
</feature>
<evidence type="ECO:0000313" key="4">
    <source>
        <dbReference type="Proteomes" id="UP000306954"/>
    </source>
</evidence>
<dbReference type="GO" id="GO:0016192">
    <property type="term" value="P:vesicle-mediated transport"/>
    <property type="evidence" value="ECO:0007669"/>
    <property type="project" value="UniProtKB-ARBA"/>
</dbReference>
<proteinExistence type="predicted"/>
<dbReference type="Pfam" id="PF23325">
    <property type="entry name" value="TPR_28"/>
    <property type="match status" value="1"/>
</dbReference>
<dbReference type="Pfam" id="PF12783">
    <property type="entry name" value="Sec7-like_HUS"/>
    <property type="match status" value="1"/>
</dbReference>
<reference evidence="3 4" key="1">
    <citation type="submission" date="2019-03" db="EMBL/GenBank/DDBJ databases">
        <title>Sequencing 23 genomes of Wallemia ichthyophaga.</title>
        <authorList>
            <person name="Gostincar C."/>
        </authorList>
    </citation>
    <scope>NUCLEOTIDE SEQUENCE [LARGE SCALE GENOMIC DNA]</scope>
    <source>
        <strain evidence="3 4">EXF-8621</strain>
    </source>
</reference>
<feature type="region of interest" description="Disordered" evidence="1">
    <location>
        <begin position="898"/>
        <end position="924"/>
    </location>
</feature>
<evidence type="ECO:0000259" key="2">
    <source>
        <dbReference type="PROSITE" id="PS50190"/>
    </source>
</evidence>
<evidence type="ECO:0000313" key="3">
    <source>
        <dbReference type="EMBL" id="TIB08075.1"/>
    </source>
</evidence>
<protein>
    <recommendedName>
        <fullName evidence="2">SEC7 domain-containing protein</fullName>
    </recommendedName>
</protein>
<dbReference type="InterPro" id="IPR032691">
    <property type="entry name" value="Mon2/Sec7/BIG1-like_HUS"/>
</dbReference>
<dbReference type="CDD" id="cd00171">
    <property type="entry name" value="Sec7"/>
    <property type="match status" value="1"/>
</dbReference>
<feature type="compositionally biased region" description="Low complexity" evidence="1">
    <location>
        <begin position="223"/>
        <end position="234"/>
    </location>
</feature>
<comment type="caution">
    <text evidence="3">The sequence shown here is derived from an EMBL/GenBank/DDBJ whole genome shotgun (WGS) entry which is preliminary data.</text>
</comment>
<feature type="compositionally biased region" description="Polar residues" evidence="1">
    <location>
        <begin position="388"/>
        <end position="397"/>
    </location>
</feature>
<dbReference type="SUPFAM" id="SSF48425">
    <property type="entry name" value="Sec7 domain"/>
    <property type="match status" value="1"/>
</dbReference>
<dbReference type="InterPro" id="IPR056604">
    <property type="entry name" value="GBF1-like_TPR"/>
</dbReference>
<dbReference type="GO" id="GO:0005794">
    <property type="term" value="C:Golgi apparatus"/>
    <property type="evidence" value="ECO:0007669"/>
    <property type="project" value="UniProtKB-ARBA"/>
</dbReference>
<evidence type="ECO:0000256" key="1">
    <source>
        <dbReference type="SAM" id="MobiDB-lite"/>
    </source>
</evidence>
<name>A0A4T0G1A7_WALIC</name>
<dbReference type="PROSITE" id="PS50190">
    <property type="entry name" value="SEC7"/>
    <property type="match status" value="1"/>
</dbReference>
<dbReference type="InterPro" id="IPR000904">
    <property type="entry name" value="Sec7_dom"/>
</dbReference>
<dbReference type="PANTHER" id="PTHR10663:SF388">
    <property type="entry name" value="GOLGI-SPECIFIC BREFELDIN A-RESISTANCE GUANINE NUCLEOTIDE EXCHANGE FACTOR 1"/>
    <property type="match status" value="1"/>
</dbReference>
<sequence>MSSTESNLMDLVHNQISILISTMKLNSNWSNFTPNSLPLSNLAVDLGLKGYSPVNPQPNIIQHLYSLRFTGNIQNPKEILSPFLFIITNQSTSGPITLAALQSIEKFISSDLLSIHSPHSPAAVDSIAEAISKCSFDPTDSLTDDAILNRILDIIKLILSSNLAKITSDKSASSLIETGLEMACQMRLSPSIRNSAERTIQSAVRCLLLDFKSRYQPGNSEDSSISPSKPSKSPLQDFSASQKPFGDATMSEVIRVLVNLLDPHDTKYTDTIRLAALRILDVALTTAGITLSNIPQIRSTLSDQGCKFLFQLARVESSSLLIMTIRVITVLFDTCKPHLKLQQELFFSFLVERLSPSTQDNAQSFDPFHTWEASVMPPEHPDDHDKLNTSTSGSATPSLAPAKAAKPAYGQTRQLLLETLVHFIHTPNFLSELWLNYDSDIDCDDLFERVLSFTIDGIFPYDNSSLESQLLCLEGVLTFISQVHGTLVNTPSDAHLQYPTNIALTKSRKRIILNGAQKFNSKPKLGLEYLTRHGVIDVEMADESWTKATCDSVAKFLKQCARLDKRLLGDYISRPENSEVLKSFMSLFDFRDLSIADSMRQVLETFRLPGEAQQIARITEVFAEHYFSFAPEGIRSQDSVYVLAYSVIMLNTDLHNPQNRARRMSDEAYKRNLRGVNDGADFDAAMLDDVYHSIRKREIVMPEEHHDQVGFDYAWKEMLVRSRTAGLVRDAHSPNLVKPILEASVRRVLAGLAYAFASFDDSSAIKRVMEAYAHIVYLAHRLQLHLIPDIAFVSLRRAAAVLIGRFDETENEFAQARVPLSGSKDTLTQISVSSHTVQLGYDLRAQLAAWTIFNVILRDVRNVSDSWFDLFDMFLVLFANEMLPESIQTLEDFLGGSTPIPREASGDTHAQENGQGQGKDVARTGNSTSLLSTLSSYLLAPYSSEPHMTQASDEDVDATLHALDCIRICNLEVVYSGLWHLPGSAHSRALSALTDMLDARTTAKLAGVQYNRKGIPPVFVPYDRRTVFLLELLVSISVRNRDATETTWHTVFPLLEKLLAHANVFSTLLTERAAVGLAKLTEGISAHAQLHEELFIAIDLLRSLPPHALLSATDHLVSLVESVLAKADVQNSTEWHLLIALLHCCSGRVSERVLGLLTTIIDQHLSRDSLPAVLDLLTALALHENNAALDMLLTLRREPSWDWEWEQVSALASKLGTLCLQPAKHIRQRAIEGLAAILLEKPRNDLIVFTHIAFPLLENLLRPDVFNRDPTSAGMGNTRSAVTNLVCKVWLLLDLHSLDDEHVERVWLELLDFLDRFMSSSTNSKKMNMVHESILENIKNLLLVMHANGIIDPGTKTDSHSHQLYIKTAERIDLFLQGFVGEVLKDTHQKEQTKQTEHTAETQDNDETNQAQQTHQSHDTGTDTPS</sequence>
<feature type="region of interest" description="Disordered" evidence="1">
    <location>
        <begin position="1387"/>
        <end position="1426"/>
    </location>
</feature>
<dbReference type="Pfam" id="PF01369">
    <property type="entry name" value="Sec7"/>
    <property type="match status" value="1"/>
</dbReference>
<feature type="domain" description="SEC7" evidence="2">
    <location>
        <begin position="501"/>
        <end position="697"/>
    </location>
</feature>
<dbReference type="InterPro" id="IPR035999">
    <property type="entry name" value="Sec7_dom_sf"/>
</dbReference>
<dbReference type="FunFam" id="1.10.1000.11:FF:000002">
    <property type="entry name" value="Cytohesin 1"/>
    <property type="match status" value="1"/>
</dbReference>
<dbReference type="GO" id="GO:0005085">
    <property type="term" value="F:guanyl-nucleotide exchange factor activity"/>
    <property type="evidence" value="ECO:0007669"/>
    <property type="project" value="InterPro"/>
</dbReference>
<feature type="region of interest" description="Disordered" evidence="1">
    <location>
        <begin position="218"/>
        <end position="243"/>
    </location>
</feature>
<dbReference type="EMBL" id="SPOF01000067">
    <property type="protein sequence ID" value="TIB08075.1"/>
    <property type="molecule type" value="Genomic_DNA"/>
</dbReference>
<feature type="compositionally biased region" description="Basic and acidic residues" evidence="1">
    <location>
        <begin position="1387"/>
        <end position="1401"/>
    </location>
</feature>
<dbReference type="Proteomes" id="UP000306954">
    <property type="component" value="Unassembled WGS sequence"/>
</dbReference>
<dbReference type="SMART" id="SM00222">
    <property type="entry name" value="Sec7"/>
    <property type="match status" value="1"/>
</dbReference>